<evidence type="ECO:0000256" key="2">
    <source>
        <dbReference type="ARBA" id="ARBA00022840"/>
    </source>
</evidence>
<dbReference type="CDD" id="cd03215">
    <property type="entry name" value="ABC_Carb_Monos_II"/>
    <property type="match status" value="1"/>
</dbReference>
<keyword evidence="4" id="KW-0813">Transport</keyword>
<keyword evidence="1" id="KW-0547">Nucleotide-binding</keyword>
<evidence type="ECO:0000256" key="1">
    <source>
        <dbReference type="ARBA" id="ARBA00022741"/>
    </source>
</evidence>
<dbReference type="InterPro" id="IPR003439">
    <property type="entry name" value="ABC_transporter-like_ATP-bd"/>
</dbReference>
<dbReference type="Gene3D" id="3.40.50.300">
    <property type="entry name" value="P-loop containing nucleotide triphosphate hydrolases"/>
    <property type="match status" value="2"/>
</dbReference>
<dbReference type="RefSeq" id="WP_204400325.1">
    <property type="nucleotide sequence ID" value="NZ_JAFBEE010000002.1"/>
</dbReference>
<dbReference type="InterPro" id="IPR017871">
    <property type="entry name" value="ABC_transporter-like_CS"/>
</dbReference>
<dbReference type="GO" id="GO:0005524">
    <property type="term" value="F:ATP binding"/>
    <property type="evidence" value="ECO:0007669"/>
    <property type="project" value="UniProtKB-KW"/>
</dbReference>
<dbReference type="InterPro" id="IPR050107">
    <property type="entry name" value="ABC_carbohydrate_import_ATPase"/>
</dbReference>
<evidence type="ECO:0000313" key="4">
    <source>
        <dbReference type="EMBL" id="MBM7614052.1"/>
    </source>
</evidence>
<name>A0ABS2NMB8_9FIRM</name>
<dbReference type="InterPro" id="IPR003593">
    <property type="entry name" value="AAA+_ATPase"/>
</dbReference>
<dbReference type="InterPro" id="IPR027417">
    <property type="entry name" value="P-loop_NTPase"/>
</dbReference>
<accession>A0ABS2NMB8</accession>
<reference evidence="4 5" key="1">
    <citation type="submission" date="2021-01" db="EMBL/GenBank/DDBJ databases">
        <title>Genomic Encyclopedia of Type Strains, Phase IV (KMG-IV): sequencing the most valuable type-strain genomes for metagenomic binning, comparative biology and taxonomic classification.</title>
        <authorList>
            <person name="Goeker M."/>
        </authorList>
    </citation>
    <scope>NUCLEOTIDE SEQUENCE [LARGE SCALE GENOMIC DNA]</scope>
    <source>
        <strain evidence="4 5">DSM 25890</strain>
    </source>
</reference>
<sequence>MQPILSMEGITKRFPGVIANDGVNFDLRAGEIHALVGENGAGKSTLMNILFGLYQPDEGRIVYKGEELTIDEPNQAIKLGIGMVHQHFKLVPPLTVTENIVLGSEPKSGLKFDRKKALKDVEALSEKYGLLVDPNAKIENISVGMQQRVEILKTLYRGADIIILDEPTAVLTPQEVKELFDILKGLTKQGKSIIFITHKLGEVMEITNRATVMRRGKTIGTVETSETSPTHLAEMMVGRQVLLRVEKEEAKPGKPVLRVDGLSANDDRGLLSVNHVSFEIREGEILGIAGVEGNGQSELLEVLTGLRKPVSGEVYLNEKKITGLTAKEIKNHQVGYVPEDRHKRGLVLDFSVSENTILGIHSRKPFAKGVNLDYKAINNHADHLIEKFDVRTPNNQVHVRNLSGGNQQKIIIARELDTDPVLFIASQPTRGVDIGAIEFIHRQIVDARDNGKAVLLVSAELQEVMSLSDRIAVIYEGEIVDILEAKDATEDKLGLLMAGIKK</sequence>
<protein>
    <submittedName>
        <fullName evidence="4">Simple sugar transport system ATP-binding protein</fullName>
    </submittedName>
</protein>
<dbReference type="PROSITE" id="PS50893">
    <property type="entry name" value="ABC_TRANSPORTER_2"/>
    <property type="match status" value="2"/>
</dbReference>
<dbReference type="PANTHER" id="PTHR43790">
    <property type="entry name" value="CARBOHYDRATE TRANSPORT ATP-BINDING PROTEIN MG119-RELATED"/>
    <property type="match status" value="1"/>
</dbReference>
<evidence type="ECO:0000313" key="5">
    <source>
        <dbReference type="Proteomes" id="UP001314796"/>
    </source>
</evidence>
<comment type="caution">
    <text evidence="4">The sequence shown here is derived from an EMBL/GenBank/DDBJ whole genome shotgun (WGS) entry which is preliminary data.</text>
</comment>
<dbReference type="SMART" id="SM00382">
    <property type="entry name" value="AAA"/>
    <property type="match status" value="1"/>
</dbReference>
<dbReference type="SUPFAM" id="SSF52540">
    <property type="entry name" value="P-loop containing nucleoside triphosphate hydrolases"/>
    <property type="match status" value="2"/>
</dbReference>
<dbReference type="Pfam" id="PF00005">
    <property type="entry name" value="ABC_tran"/>
    <property type="match status" value="2"/>
</dbReference>
<dbReference type="PANTHER" id="PTHR43790:SF4">
    <property type="entry name" value="GUANOSINE IMPORT ATP-BINDING PROTEIN NUPO"/>
    <property type="match status" value="1"/>
</dbReference>
<feature type="domain" description="ABC transporter" evidence="3">
    <location>
        <begin position="257"/>
        <end position="501"/>
    </location>
</feature>
<feature type="domain" description="ABC transporter" evidence="3">
    <location>
        <begin position="5"/>
        <end position="240"/>
    </location>
</feature>
<dbReference type="PROSITE" id="PS00211">
    <property type="entry name" value="ABC_TRANSPORTER_1"/>
    <property type="match status" value="2"/>
</dbReference>
<proteinExistence type="predicted"/>
<keyword evidence="5" id="KW-1185">Reference proteome</keyword>
<evidence type="ECO:0000259" key="3">
    <source>
        <dbReference type="PROSITE" id="PS50893"/>
    </source>
</evidence>
<organism evidence="4 5">
    <name type="scientific">Alkaliphilus hydrothermalis</name>
    <dbReference type="NCBI Taxonomy" id="1482730"/>
    <lineage>
        <taxon>Bacteria</taxon>
        <taxon>Bacillati</taxon>
        <taxon>Bacillota</taxon>
        <taxon>Clostridia</taxon>
        <taxon>Peptostreptococcales</taxon>
        <taxon>Natronincolaceae</taxon>
        <taxon>Alkaliphilus</taxon>
    </lineage>
</organism>
<keyword evidence="4" id="KW-0762">Sugar transport</keyword>
<dbReference type="CDD" id="cd03216">
    <property type="entry name" value="ABC_Carb_Monos_I"/>
    <property type="match status" value="1"/>
</dbReference>
<keyword evidence="2 4" id="KW-0067">ATP-binding</keyword>
<dbReference type="EMBL" id="JAFBEE010000002">
    <property type="protein sequence ID" value="MBM7614052.1"/>
    <property type="molecule type" value="Genomic_DNA"/>
</dbReference>
<gene>
    <name evidence="4" type="ORF">JOC73_000561</name>
</gene>
<dbReference type="Proteomes" id="UP001314796">
    <property type="component" value="Unassembled WGS sequence"/>
</dbReference>